<evidence type="ECO:0008006" key="3">
    <source>
        <dbReference type="Google" id="ProtNLM"/>
    </source>
</evidence>
<evidence type="ECO:0000313" key="1">
    <source>
        <dbReference type="EMBL" id="GBF58395.1"/>
    </source>
</evidence>
<dbReference type="OrthoDB" id="7210978at2"/>
<proteinExistence type="predicted"/>
<accession>A0A2P2EBE8</accession>
<evidence type="ECO:0000313" key="2">
    <source>
        <dbReference type="Proteomes" id="UP000245086"/>
    </source>
</evidence>
<sequence length="67" mass="7692">MEGDFCTNDGARRLKLKIQEYWRERGYDVSVDLVEEGFVPAMRSGRTDVRSDMINGLPRRRAVTEAA</sequence>
<keyword evidence="2" id="KW-1185">Reference proteome</keyword>
<dbReference type="EMBL" id="BFBR01000006">
    <property type="protein sequence ID" value="GBF58395.1"/>
    <property type="molecule type" value="Genomic_DNA"/>
</dbReference>
<comment type="caution">
    <text evidence="1">The sequence shown here is derived from an EMBL/GenBank/DDBJ whole genome shotgun (WGS) entry which is preliminary data.</text>
</comment>
<dbReference type="Proteomes" id="UP000245086">
    <property type="component" value="Unassembled WGS sequence"/>
</dbReference>
<dbReference type="RefSeq" id="WP_108985257.1">
    <property type="nucleotide sequence ID" value="NZ_BFBR01000006.1"/>
</dbReference>
<protein>
    <recommendedName>
        <fullName evidence="3">Phosphoglycolate phosphatase</fullName>
    </recommendedName>
</protein>
<gene>
    <name evidence="1" type="ORF">PbB2_02076</name>
</gene>
<dbReference type="AlphaFoldDB" id="A0A2P2EBE8"/>
<reference evidence="1 2" key="1">
    <citation type="journal article" date="2018" name="Genome Announc.">
        <title>Draft Genome Sequence of "Candidatus Phycosocius bacilliformis," an Alphaproteobacterial Ectosymbiont of the Hydrocarbon-Producing Green Alga Botryococcus braunii.</title>
        <authorList>
            <person name="Tanabe Y."/>
            <person name="Yamaguchi H."/>
            <person name="Watanabe M.M."/>
        </authorList>
    </citation>
    <scope>NUCLEOTIDE SEQUENCE [LARGE SCALE GENOMIC DNA]</scope>
    <source>
        <strain evidence="1 2">BOTRYCO-2</strain>
    </source>
</reference>
<organism evidence="1 2">
    <name type="scientific">Candidatus Phycosocius bacilliformis</name>
    <dbReference type="NCBI Taxonomy" id="1445552"/>
    <lineage>
        <taxon>Bacteria</taxon>
        <taxon>Pseudomonadati</taxon>
        <taxon>Pseudomonadota</taxon>
        <taxon>Alphaproteobacteria</taxon>
        <taxon>Caulobacterales</taxon>
        <taxon>Caulobacterales incertae sedis</taxon>
        <taxon>Candidatus Phycosocius</taxon>
    </lineage>
</organism>
<name>A0A2P2EBE8_9PROT</name>